<dbReference type="NCBIfam" id="TIGR03353">
    <property type="entry name" value="VI_chp_4"/>
    <property type="match status" value="1"/>
</dbReference>
<dbReference type="EMBL" id="JMPJ01000037">
    <property type="protein sequence ID" value="KFC83553.1"/>
    <property type="molecule type" value="Genomic_DNA"/>
</dbReference>
<keyword evidence="2" id="KW-1185">Reference proteome</keyword>
<sequence length="449" mass="50762">MRTNKVVWSEGLFLRPQLFQQQERYLEYYAHKRAATITPFFWGFAQYEIDREALSYGKLVLRSGKGVLPDGTPFDIPGHAELPEPLTITPDHLGKLIYLAVPLRLDNSDETIFDEFDMSSLARFYAFETELSDTNAIRQGPKPVQLSRLRLKLVSESEMTESWIGLPLAKVRAIQPDGSVLLHMEDYIPPVTSYAASSLLSEWLTHLNGLVKMRADMLAKRLSNSDGKASASAEIVDYLLLQIFNKYEPILDHLRNIPELPPIMLYQELAKFAGELSTFIRTKTRRPRPAPGYDHSKLYPSIRPLVDDVHELLNQILVRAGQMIPLVPKGSGVWSASVLPNELRSFSNLVLAVHAQLPMDVLQHQFSLQTKISAPQQLHELVRSHLPGLELQRLPVPPRQIPYSAGYVYFELMKSGPFWEKVSNAGAIAMHVAGDFPALKMELWGIRDS</sequence>
<reference evidence="1 2" key="1">
    <citation type="submission" date="2014-05" db="EMBL/GenBank/DDBJ databases">
        <title>ATOL: Assembling a taxonomically balanced genome-scale reconstruction of the evolutionary history of the Enterobacteriaceae.</title>
        <authorList>
            <person name="Plunkett G.III."/>
            <person name="Neeno-Eckwall E.C."/>
            <person name="Glasner J.D."/>
            <person name="Perna N.T."/>
        </authorList>
    </citation>
    <scope>NUCLEOTIDE SEQUENCE [LARGE SCALE GENOMIC DNA]</scope>
    <source>
        <strain evidence="1 2">ATCC 33852</strain>
    </source>
</reference>
<dbReference type="PANTHER" id="PTHR35566">
    <property type="entry name" value="BLR3599 PROTEIN"/>
    <property type="match status" value="1"/>
</dbReference>
<name>A0A085GIK8_EWIA3</name>
<organism evidence="1 2">
    <name type="scientific">Ewingella americana (strain ATCC 33852 / DSM 4580 / CCUG 14506 / JCM 5911 / LMG 7869 / NCTC 12157 / CDC 1468-78)</name>
    <dbReference type="NCBI Taxonomy" id="910964"/>
    <lineage>
        <taxon>Bacteria</taxon>
        <taxon>Pseudomonadati</taxon>
        <taxon>Pseudomonadota</taxon>
        <taxon>Gammaproteobacteria</taxon>
        <taxon>Enterobacterales</taxon>
        <taxon>Yersiniaceae</taxon>
        <taxon>Ewingella</taxon>
    </lineage>
</organism>
<dbReference type="GeneID" id="78379523"/>
<dbReference type="Proteomes" id="UP000028640">
    <property type="component" value="Unassembled WGS sequence"/>
</dbReference>
<gene>
    <name evidence="1" type="ORF">GEAM_1181</name>
</gene>
<dbReference type="OrthoDB" id="9775333at2"/>
<dbReference type="eggNOG" id="COG3522">
    <property type="taxonomic scope" value="Bacteria"/>
</dbReference>
<accession>A0A085GIK8</accession>
<dbReference type="RefSeq" id="WP_034789452.1">
    <property type="nucleotide sequence ID" value="NZ_JMPJ01000037.1"/>
</dbReference>
<dbReference type="STRING" id="910964.GEAM_1181"/>
<dbReference type="AlphaFoldDB" id="A0A085GIK8"/>
<dbReference type="PANTHER" id="PTHR35566:SF6">
    <property type="entry name" value="CYTOPLASMIC PROTEIN"/>
    <property type="match status" value="1"/>
</dbReference>
<proteinExistence type="predicted"/>
<evidence type="ECO:0000313" key="1">
    <source>
        <dbReference type="EMBL" id="KFC83553.1"/>
    </source>
</evidence>
<dbReference type="Pfam" id="PF05936">
    <property type="entry name" value="T6SS_VasE"/>
    <property type="match status" value="1"/>
</dbReference>
<dbReference type="InterPro" id="IPR010263">
    <property type="entry name" value="T6SS_TssK"/>
</dbReference>
<protein>
    <submittedName>
        <fullName evidence="1">ImpJ/VasE family protein</fullName>
    </submittedName>
</protein>
<comment type="caution">
    <text evidence="1">The sequence shown here is derived from an EMBL/GenBank/DDBJ whole genome shotgun (WGS) entry which is preliminary data.</text>
</comment>
<evidence type="ECO:0000313" key="2">
    <source>
        <dbReference type="Proteomes" id="UP000028640"/>
    </source>
</evidence>